<feature type="compositionally biased region" description="Polar residues" evidence="1">
    <location>
        <begin position="73"/>
        <end position="107"/>
    </location>
</feature>
<dbReference type="EMBL" id="KV453842">
    <property type="protein sequence ID" value="ODV91328.1"/>
    <property type="molecule type" value="Genomic_DNA"/>
</dbReference>
<feature type="compositionally biased region" description="Polar residues" evidence="1">
    <location>
        <begin position="122"/>
        <end position="136"/>
    </location>
</feature>
<organism evidence="2 3">
    <name type="scientific">Tortispora caseinolytica NRRL Y-17796</name>
    <dbReference type="NCBI Taxonomy" id="767744"/>
    <lineage>
        <taxon>Eukaryota</taxon>
        <taxon>Fungi</taxon>
        <taxon>Dikarya</taxon>
        <taxon>Ascomycota</taxon>
        <taxon>Saccharomycotina</taxon>
        <taxon>Trigonopsidomycetes</taxon>
        <taxon>Trigonopsidales</taxon>
        <taxon>Trigonopsidaceae</taxon>
        <taxon>Tortispora</taxon>
    </lineage>
</organism>
<gene>
    <name evidence="2" type="ORF">CANCADRAFT_44927</name>
</gene>
<keyword evidence="3" id="KW-1185">Reference proteome</keyword>
<evidence type="ECO:0000313" key="3">
    <source>
        <dbReference type="Proteomes" id="UP000095023"/>
    </source>
</evidence>
<proteinExistence type="predicted"/>
<feature type="compositionally biased region" description="Basic and acidic residues" evidence="1">
    <location>
        <begin position="1"/>
        <end position="30"/>
    </location>
</feature>
<sequence length="248" mass="26982">MSGKGKESDSNDPTKEHYTQSRASKNDHSSKSAAQRIVDSASHLASSFKAPEYVSSGSTSKGQSSRSTRTEQVDSSIQEIQSTPHSSARLTQPTSIRSTSANNEAQSLRQWHNQTANLTPSAVLDSSASEPSSSIRHNAHFPSISPDLGIEDGKGVIDLLMNGTDETEFQAGPSHPPNSYDPQAHLPHQLIEQLANCTDPVEYLMNHAIEYTFAVWGDDSDAVEEAVKKNDRSLMLGVWEKYKAGSRL</sequence>
<accession>A0A1E4TI25</accession>
<dbReference type="AlphaFoldDB" id="A0A1E4TI25"/>
<feature type="compositionally biased region" description="Low complexity" evidence="1">
    <location>
        <begin position="55"/>
        <end position="67"/>
    </location>
</feature>
<feature type="region of interest" description="Disordered" evidence="1">
    <location>
        <begin position="1"/>
        <end position="107"/>
    </location>
</feature>
<evidence type="ECO:0000313" key="2">
    <source>
        <dbReference type="EMBL" id="ODV91328.1"/>
    </source>
</evidence>
<protein>
    <submittedName>
        <fullName evidence="2">Uncharacterized protein</fullName>
    </submittedName>
</protein>
<reference evidence="3" key="1">
    <citation type="submission" date="2016-02" db="EMBL/GenBank/DDBJ databases">
        <title>Comparative genomics of biotechnologically important yeasts.</title>
        <authorList>
            <consortium name="DOE Joint Genome Institute"/>
            <person name="Riley R."/>
            <person name="Haridas S."/>
            <person name="Wolfe K.H."/>
            <person name="Lopes M.R."/>
            <person name="Hittinger C.T."/>
            <person name="Goker M."/>
            <person name="Salamov A."/>
            <person name="Wisecaver J."/>
            <person name="Long T.M."/>
            <person name="Aerts A.L."/>
            <person name="Barry K."/>
            <person name="Choi C."/>
            <person name="Clum A."/>
            <person name="Coughlan A.Y."/>
            <person name="Deshpande S."/>
            <person name="Douglass A.P."/>
            <person name="Hanson S.J."/>
            <person name="Klenk H.-P."/>
            <person name="Labutti K."/>
            <person name="Lapidus A."/>
            <person name="Lindquist E."/>
            <person name="Lipzen A."/>
            <person name="Meier-Kolthoff J.P."/>
            <person name="Ohm R.A."/>
            <person name="Otillar R.P."/>
            <person name="Pangilinan J."/>
            <person name="Peng Y."/>
            <person name="Rokas A."/>
            <person name="Rosa C.A."/>
            <person name="Scheuner C."/>
            <person name="Sibirny A.A."/>
            <person name="Slot J.C."/>
            <person name="Stielow J.B."/>
            <person name="Sun H."/>
            <person name="Kurtzman C.P."/>
            <person name="Blackwell M."/>
            <person name="Jeffries T.W."/>
            <person name="Grigoriev I.V."/>
        </authorList>
    </citation>
    <scope>NUCLEOTIDE SEQUENCE [LARGE SCALE GENOMIC DNA]</scope>
    <source>
        <strain evidence="3">NRRL Y-17796</strain>
    </source>
</reference>
<feature type="region of interest" description="Disordered" evidence="1">
    <location>
        <begin position="122"/>
        <end position="147"/>
    </location>
</feature>
<dbReference type="Proteomes" id="UP000095023">
    <property type="component" value="Unassembled WGS sequence"/>
</dbReference>
<evidence type="ECO:0000256" key="1">
    <source>
        <dbReference type="SAM" id="MobiDB-lite"/>
    </source>
</evidence>
<name>A0A1E4TI25_9ASCO</name>